<keyword evidence="1" id="KW-0472">Membrane</keyword>
<protein>
    <submittedName>
        <fullName evidence="2">Uncharacterized protein</fullName>
    </submittedName>
</protein>
<accession>A0AAD6ZPP2</accession>
<comment type="caution">
    <text evidence="2">The sequence shown here is derived from an EMBL/GenBank/DDBJ whole genome shotgun (WGS) entry which is preliminary data.</text>
</comment>
<organism evidence="2 3">
    <name type="scientific">Mycena albidolilacea</name>
    <dbReference type="NCBI Taxonomy" id="1033008"/>
    <lineage>
        <taxon>Eukaryota</taxon>
        <taxon>Fungi</taxon>
        <taxon>Dikarya</taxon>
        <taxon>Basidiomycota</taxon>
        <taxon>Agaricomycotina</taxon>
        <taxon>Agaricomycetes</taxon>
        <taxon>Agaricomycetidae</taxon>
        <taxon>Agaricales</taxon>
        <taxon>Marasmiineae</taxon>
        <taxon>Mycenaceae</taxon>
        <taxon>Mycena</taxon>
    </lineage>
</organism>
<dbReference type="AlphaFoldDB" id="A0AAD6ZPP2"/>
<keyword evidence="3" id="KW-1185">Reference proteome</keyword>
<feature type="transmembrane region" description="Helical" evidence="1">
    <location>
        <begin position="90"/>
        <end position="114"/>
    </location>
</feature>
<evidence type="ECO:0000256" key="1">
    <source>
        <dbReference type="SAM" id="Phobius"/>
    </source>
</evidence>
<dbReference type="Proteomes" id="UP001218218">
    <property type="component" value="Unassembled WGS sequence"/>
</dbReference>
<proteinExistence type="predicted"/>
<dbReference type="EMBL" id="JARIHO010000035">
    <property type="protein sequence ID" value="KAJ7331548.1"/>
    <property type="molecule type" value="Genomic_DNA"/>
</dbReference>
<sequence>MMANDRYIFARLGSINYANDWNVRMEAVLIQKQLWGMIQILVDQTKSDGMAKTEAEIETKRRALATTRDLVKLAEAHAELVLCIEPSQLIHMYTMLLVSPPVSLFIAISSWIVLSACARKSRRGRALIPLLLQNTTPMDMMESGKHPVKFLGVCLGAIACGGVLE</sequence>
<gene>
    <name evidence="2" type="ORF">DFH08DRAFT_881784</name>
</gene>
<name>A0AAD6ZPP2_9AGAR</name>
<keyword evidence="1" id="KW-1133">Transmembrane helix</keyword>
<reference evidence="2" key="1">
    <citation type="submission" date="2023-03" db="EMBL/GenBank/DDBJ databases">
        <title>Massive genome expansion in bonnet fungi (Mycena s.s.) driven by repeated elements and novel gene families across ecological guilds.</title>
        <authorList>
            <consortium name="Lawrence Berkeley National Laboratory"/>
            <person name="Harder C.B."/>
            <person name="Miyauchi S."/>
            <person name="Viragh M."/>
            <person name="Kuo A."/>
            <person name="Thoen E."/>
            <person name="Andreopoulos B."/>
            <person name="Lu D."/>
            <person name="Skrede I."/>
            <person name="Drula E."/>
            <person name="Henrissat B."/>
            <person name="Morin E."/>
            <person name="Kohler A."/>
            <person name="Barry K."/>
            <person name="LaButti K."/>
            <person name="Morin E."/>
            <person name="Salamov A."/>
            <person name="Lipzen A."/>
            <person name="Mereny Z."/>
            <person name="Hegedus B."/>
            <person name="Baldrian P."/>
            <person name="Stursova M."/>
            <person name="Weitz H."/>
            <person name="Taylor A."/>
            <person name="Grigoriev I.V."/>
            <person name="Nagy L.G."/>
            <person name="Martin F."/>
            <person name="Kauserud H."/>
        </authorList>
    </citation>
    <scope>NUCLEOTIDE SEQUENCE</scope>
    <source>
        <strain evidence="2">CBHHK002</strain>
    </source>
</reference>
<keyword evidence="1" id="KW-0812">Transmembrane</keyword>
<evidence type="ECO:0000313" key="2">
    <source>
        <dbReference type="EMBL" id="KAJ7331548.1"/>
    </source>
</evidence>
<evidence type="ECO:0000313" key="3">
    <source>
        <dbReference type="Proteomes" id="UP001218218"/>
    </source>
</evidence>